<keyword evidence="2" id="KW-0813">Transport</keyword>
<evidence type="ECO:0000313" key="9">
    <source>
        <dbReference type="EMBL" id="AOC96105.1"/>
    </source>
</evidence>
<feature type="transmembrane region" description="Helical" evidence="8">
    <location>
        <begin position="56"/>
        <end position="81"/>
    </location>
</feature>
<reference evidence="10 12" key="2">
    <citation type="submission" date="2016-10" db="EMBL/GenBank/DDBJ databases">
        <authorList>
            <person name="Varghese N."/>
            <person name="Submissions S."/>
        </authorList>
    </citation>
    <scope>NUCLEOTIDE SEQUENCE [LARGE SCALE GENOMIC DNA]</scope>
    <source>
        <strain evidence="10 12">CGMCC 1.6859</strain>
    </source>
</reference>
<dbReference type="AlphaFoldDB" id="A0AAC9GIY5"/>
<proteinExistence type="predicted"/>
<dbReference type="Pfam" id="PF00375">
    <property type="entry name" value="SDF"/>
    <property type="match status" value="1"/>
</dbReference>
<evidence type="ECO:0000256" key="4">
    <source>
        <dbReference type="ARBA" id="ARBA00022692"/>
    </source>
</evidence>
<evidence type="ECO:0000256" key="1">
    <source>
        <dbReference type="ARBA" id="ARBA00004651"/>
    </source>
</evidence>
<keyword evidence="5" id="KW-0769">Symport</keyword>
<dbReference type="PANTHER" id="PTHR42865:SF7">
    <property type="entry name" value="PROTON_GLUTAMATE-ASPARTATE SYMPORTER"/>
    <property type="match status" value="1"/>
</dbReference>
<feature type="transmembrane region" description="Helical" evidence="8">
    <location>
        <begin position="366"/>
        <end position="387"/>
    </location>
</feature>
<dbReference type="EMBL" id="FMVC01000004">
    <property type="protein sequence ID" value="SCY61195.1"/>
    <property type="molecule type" value="Genomic_DNA"/>
</dbReference>
<keyword evidence="12" id="KW-1185">Reference proteome</keyword>
<evidence type="ECO:0000256" key="2">
    <source>
        <dbReference type="ARBA" id="ARBA00022448"/>
    </source>
</evidence>
<dbReference type="RefSeq" id="WP_008468840.1">
    <property type="nucleotide sequence ID" value="NZ_CP016907.1"/>
</dbReference>
<dbReference type="SUPFAM" id="SSF118215">
    <property type="entry name" value="Proton glutamate symport protein"/>
    <property type="match status" value="1"/>
</dbReference>
<evidence type="ECO:0000313" key="10">
    <source>
        <dbReference type="EMBL" id="SCY61195.1"/>
    </source>
</evidence>
<dbReference type="GO" id="GO:0005886">
    <property type="term" value="C:plasma membrane"/>
    <property type="evidence" value="ECO:0007669"/>
    <property type="project" value="UniProtKB-SubCell"/>
</dbReference>
<evidence type="ECO:0000256" key="7">
    <source>
        <dbReference type="ARBA" id="ARBA00023136"/>
    </source>
</evidence>
<comment type="subcellular location">
    <subcellularLocation>
        <location evidence="1">Cell membrane</location>
        <topology evidence="1">Multi-pass membrane protein</topology>
    </subcellularLocation>
</comment>
<dbReference type="Proteomes" id="UP000093276">
    <property type="component" value="Chromosome"/>
</dbReference>
<dbReference type="KEGG" id="fjg:BB050_03015"/>
<dbReference type="PRINTS" id="PR00173">
    <property type="entry name" value="EDTRNSPORT"/>
</dbReference>
<accession>A0AAC9GIY5</accession>
<dbReference type="GO" id="GO:0006835">
    <property type="term" value="P:dicarboxylic acid transport"/>
    <property type="evidence" value="ECO:0007669"/>
    <property type="project" value="TreeGrafter"/>
</dbReference>
<dbReference type="GO" id="GO:0015293">
    <property type="term" value="F:symporter activity"/>
    <property type="evidence" value="ECO:0007669"/>
    <property type="project" value="UniProtKB-KW"/>
</dbReference>
<organism evidence="9 11">
    <name type="scientific">Flavobacterium anhuiense</name>
    <dbReference type="NCBI Taxonomy" id="459526"/>
    <lineage>
        <taxon>Bacteria</taxon>
        <taxon>Pseudomonadati</taxon>
        <taxon>Bacteroidota</taxon>
        <taxon>Flavobacteriia</taxon>
        <taxon>Flavobacteriales</taxon>
        <taxon>Flavobacteriaceae</taxon>
        <taxon>Flavobacterium</taxon>
    </lineage>
</organism>
<gene>
    <name evidence="9" type="primary">dctA_2</name>
    <name evidence="9" type="ORF">BB050_03015</name>
    <name evidence="10" type="ORF">SAMN02927916_2577</name>
</gene>
<dbReference type="GeneID" id="32308888"/>
<evidence type="ECO:0000256" key="8">
    <source>
        <dbReference type="SAM" id="Phobius"/>
    </source>
</evidence>
<keyword evidence="6 8" id="KW-1133">Transmembrane helix</keyword>
<feature type="transmembrane region" description="Helical" evidence="8">
    <location>
        <begin position="237"/>
        <end position="260"/>
    </location>
</feature>
<dbReference type="InterPro" id="IPR001991">
    <property type="entry name" value="Na-dicarboxylate_symporter"/>
</dbReference>
<dbReference type="FunFam" id="1.10.3860.10:FF:000001">
    <property type="entry name" value="C4-dicarboxylate transport protein"/>
    <property type="match status" value="1"/>
</dbReference>
<dbReference type="Gene3D" id="1.10.3860.10">
    <property type="entry name" value="Sodium:dicarboxylate symporter"/>
    <property type="match status" value="1"/>
</dbReference>
<name>A0AAC9GIY5_9FLAO</name>
<evidence type="ECO:0000313" key="11">
    <source>
        <dbReference type="Proteomes" id="UP000093276"/>
    </source>
</evidence>
<sequence>MQEVTETKKTSFLSGLTGQIIIAMVLGAILGIILHNTISPEAAQAFSSKIKMLATIFIRLVQMIISPLVFTTLVVGIAKLGDIKTVGRIGGKAIGWFFTASFISLLIGLFYVNILQPGVGLKLDHVDMAAASEVTGKTQNLSFDNFVEHIVPKSIVEAMATNEILQIVVFSIFFGLAAASLGDTVKPIIGAFDKLSHIVLKMVNYVMKFAPIGVFGAIAGVFAIRDAEELVITYFKFFGSFLIGISTLWIILIAIGYIFLKGRMTELLRRITGPLAIAFGTTSSEAVFPKLTEELEGFGVKDKIVSFMLPLGYSFNLDGSMMYMTFASIFIAQFYNVHLDLGTQMAMLLVLMLTSKGIAGVPRASLVVVAATCGMFDIPIEGIALILPIDHFCDMFRSATNVLGNALATSVVGQWESNKE</sequence>
<keyword evidence="4 8" id="KW-0812">Transmembrane</keyword>
<reference evidence="9 11" key="1">
    <citation type="submission" date="2016-08" db="EMBL/GenBank/DDBJ databases">
        <title>Complete genome sequence of Flavobacterium johnsoniae strain GSE09, a volatile-producing biocontrol agent isolated from cucumber (Cucumis sativus).</title>
        <authorList>
            <person name="Jeong J.-J."/>
            <person name="Oh J.Y."/>
            <person name="Jim Y.J."/>
            <person name="Sang M.K."/>
            <person name="Kim K.D."/>
        </authorList>
    </citation>
    <scope>NUCLEOTIDE SEQUENCE [LARGE SCALE GENOMIC DNA]</scope>
    <source>
        <strain evidence="9 11">GSE09</strain>
    </source>
</reference>
<feature type="transmembrane region" description="Helical" evidence="8">
    <location>
        <begin position="205"/>
        <end position="225"/>
    </location>
</feature>
<keyword evidence="7 8" id="KW-0472">Membrane</keyword>
<evidence type="ECO:0000256" key="5">
    <source>
        <dbReference type="ARBA" id="ARBA00022847"/>
    </source>
</evidence>
<dbReference type="EMBL" id="CP016907">
    <property type="protein sequence ID" value="AOC96105.1"/>
    <property type="molecule type" value="Genomic_DNA"/>
</dbReference>
<protein>
    <submittedName>
        <fullName evidence="9">C4-dicarboxylate transport protein</fullName>
    </submittedName>
    <submittedName>
        <fullName evidence="10">Na+/H+-dicarboxylate symporter</fullName>
    </submittedName>
</protein>
<dbReference type="Proteomes" id="UP000199307">
    <property type="component" value="Unassembled WGS sequence"/>
</dbReference>
<dbReference type="InterPro" id="IPR036458">
    <property type="entry name" value="Na:dicarbo_symporter_sf"/>
</dbReference>
<keyword evidence="3" id="KW-1003">Cell membrane</keyword>
<feature type="transmembrane region" description="Helical" evidence="8">
    <location>
        <begin position="93"/>
        <end position="114"/>
    </location>
</feature>
<evidence type="ECO:0000313" key="12">
    <source>
        <dbReference type="Proteomes" id="UP000199307"/>
    </source>
</evidence>
<feature type="transmembrane region" description="Helical" evidence="8">
    <location>
        <begin position="12"/>
        <end position="36"/>
    </location>
</feature>
<evidence type="ECO:0000256" key="3">
    <source>
        <dbReference type="ARBA" id="ARBA00022475"/>
    </source>
</evidence>
<feature type="transmembrane region" description="Helical" evidence="8">
    <location>
        <begin position="164"/>
        <end position="185"/>
    </location>
</feature>
<dbReference type="PANTHER" id="PTHR42865">
    <property type="entry name" value="PROTON/GLUTAMATE-ASPARTATE SYMPORTER"/>
    <property type="match status" value="1"/>
</dbReference>
<evidence type="ECO:0000256" key="6">
    <source>
        <dbReference type="ARBA" id="ARBA00022989"/>
    </source>
</evidence>